<dbReference type="PANTHER" id="PTHR43811">
    <property type="entry name" value="FKBP-TYPE PEPTIDYL-PROLYL CIS-TRANS ISOMERASE FKPA"/>
    <property type="match status" value="1"/>
</dbReference>
<dbReference type="InterPro" id="IPR001179">
    <property type="entry name" value="PPIase_FKBP_dom"/>
</dbReference>
<evidence type="ECO:0000256" key="4">
    <source>
        <dbReference type="ARBA" id="ARBA00023110"/>
    </source>
</evidence>
<keyword evidence="5 6" id="KW-0413">Isomerase</keyword>
<feature type="domain" description="PPIase FKBP-type" evidence="7">
    <location>
        <begin position="71"/>
        <end position="171"/>
    </location>
</feature>
<evidence type="ECO:0000256" key="6">
    <source>
        <dbReference type="PROSITE-ProRule" id="PRU00277"/>
    </source>
</evidence>
<dbReference type="Gene3D" id="3.10.50.40">
    <property type="match status" value="2"/>
</dbReference>
<dbReference type="InterPro" id="IPR046357">
    <property type="entry name" value="PPIase_dom_sf"/>
</dbReference>
<reference evidence="8" key="1">
    <citation type="journal article" date="2023" name="Comput. Struct. Biotechnol. J.">
        <title>Discovery of a novel marine Bacteroidetes with a rich repertoire of carbohydrate-active enzymes.</title>
        <authorList>
            <person name="Chen B."/>
            <person name="Liu G."/>
            <person name="Chen Q."/>
            <person name="Wang H."/>
            <person name="Liu L."/>
            <person name="Tang K."/>
        </authorList>
    </citation>
    <scope>NUCLEOTIDE SEQUENCE</scope>
    <source>
        <strain evidence="8">TK19036</strain>
    </source>
</reference>
<dbReference type="AlphaFoldDB" id="A0AA49JHR5"/>
<evidence type="ECO:0000313" key="8">
    <source>
        <dbReference type="EMBL" id="WKN39504.1"/>
    </source>
</evidence>
<evidence type="ECO:0000259" key="7">
    <source>
        <dbReference type="PROSITE" id="PS50059"/>
    </source>
</evidence>
<dbReference type="EC" id="5.2.1.8" evidence="3 6"/>
<keyword evidence="4 6" id="KW-0697">Rotamase</keyword>
<dbReference type="PANTHER" id="PTHR43811:SF19">
    <property type="entry name" value="39 KDA FK506-BINDING NUCLEAR PROTEIN"/>
    <property type="match status" value="1"/>
</dbReference>
<evidence type="ECO:0000256" key="1">
    <source>
        <dbReference type="ARBA" id="ARBA00000971"/>
    </source>
</evidence>
<dbReference type="GO" id="GO:0003755">
    <property type="term" value="F:peptidyl-prolyl cis-trans isomerase activity"/>
    <property type="evidence" value="ECO:0007669"/>
    <property type="project" value="UniProtKB-KW"/>
</dbReference>
<comment type="similarity">
    <text evidence="2">Belongs to the FKBP-type PPIase family.</text>
</comment>
<organism evidence="8">
    <name type="scientific">Roseihalotalea indica</name>
    <dbReference type="NCBI Taxonomy" id="2867963"/>
    <lineage>
        <taxon>Bacteria</taxon>
        <taxon>Pseudomonadati</taxon>
        <taxon>Bacteroidota</taxon>
        <taxon>Cytophagia</taxon>
        <taxon>Cytophagales</taxon>
        <taxon>Catalimonadaceae</taxon>
        <taxon>Roseihalotalea</taxon>
    </lineage>
</organism>
<dbReference type="EMBL" id="CP120682">
    <property type="protein sequence ID" value="WKN39504.1"/>
    <property type="molecule type" value="Genomic_DNA"/>
</dbReference>
<protein>
    <recommendedName>
        <fullName evidence="3 6">peptidylprolyl isomerase</fullName>
        <ecNumber evidence="3 6">5.2.1.8</ecNumber>
    </recommendedName>
</protein>
<reference evidence="8" key="2">
    <citation type="journal article" date="2024" name="Antonie Van Leeuwenhoek">
        <title>Roseihalotalea indica gen. nov., sp. nov., a halophilic Bacteroidetes from mesopelagic Southwest Indian Ocean with higher carbohydrate metabolic potential.</title>
        <authorList>
            <person name="Chen B."/>
            <person name="Zhang M."/>
            <person name="Lin D."/>
            <person name="Ye J."/>
            <person name="Tang K."/>
        </authorList>
    </citation>
    <scope>NUCLEOTIDE SEQUENCE</scope>
    <source>
        <strain evidence="8">TK19036</strain>
    </source>
</reference>
<dbReference type="Pfam" id="PF00254">
    <property type="entry name" value="FKBP_C"/>
    <property type="match status" value="1"/>
</dbReference>
<sequence>MKKHTGWLLALTALLLGCADDLENESDDLLLEQQQTIEQYIADQGITATQDGNIYYQTITANAGGETLQQGDIIRIYYQIAELDGATIDEVLASSGEPPVTYVFGTQGQSLQSPNRNFLLPLLDFSIAKMHVGEEYEFYLPSAYAYSSYSLEGVVPQDAIIRARIQLVDIVSIAELRAEEDEVIKDYLAENTLTEADSLEEGVYYIRTDEGTADGAPPTTGNRVQLRYTGTLLDGSEFDSNLDADSPFSFTIGGQSVIEGFEIGVSQMKQGEKGIIIMPSLAAYAQSQVAFPREIIQDLRQRGFIGSDIGSKIPPFSPLRFDVELVSVE</sequence>
<feature type="domain" description="PPIase FKBP-type" evidence="7">
    <location>
        <begin position="221"/>
        <end position="329"/>
    </location>
</feature>
<dbReference type="SUPFAM" id="SSF54534">
    <property type="entry name" value="FKBP-like"/>
    <property type="match status" value="2"/>
</dbReference>
<dbReference type="PROSITE" id="PS50059">
    <property type="entry name" value="FKBP_PPIASE"/>
    <property type="match status" value="2"/>
</dbReference>
<gene>
    <name evidence="8" type="ORF">K4G66_12455</name>
</gene>
<comment type="catalytic activity">
    <reaction evidence="1 6">
        <text>[protein]-peptidylproline (omega=180) = [protein]-peptidylproline (omega=0)</text>
        <dbReference type="Rhea" id="RHEA:16237"/>
        <dbReference type="Rhea" id="RHEA-COMP:10747"/>
        <dbReference type="Rhea" id="RHEA-COMP:10748"/>
        <dbReference type="ChEBI" id="CHEBI:83833"/>
        <dbReference type="ChEBI" id="CHEBI:83834"/>
        <dbReference type="EC" id="5.2.1.8"/>
    </reaction>
</comment>
<proteinExistence type="inferred from homology"/>
<evidence type="ECO:0000256" key="2">
    <source>
        <dbReference type="ARBA" id="ARBA00006577"/>
    </source>
</evidence>
<dbReference type="GO" id="GO:0000785">
    <property type="term" value="C:chromatin"/>
    <property type="evidence" value="ECO:0007669"/>
    <property type="project" value="TreeGrafter"/>
</dbReference>
<name>A0AA49JHR5_9BACT</name>
<evidence type="ECO:0000256" key="3">
    <source>
        <dbReference type="ARBA" id="ARBA00013194"/>
    </source>
</evidence>
<evidence type="ECO:0000256" key="5">
    <source>
        <dbReference type="ARBA" id="ARBA00023235"/>
    </source>
</evidence>
<dbReference type="PROSITE" id="PS51257">
    <property type="entry name" value="PROKAR_LIPOPROTEIN"/>
    <property type="match status" value="1"/>
</dbReference>
<accession>A0AA49JHR5</accession>